<comment type="caution">
    <text evidence="3">The sequence shown here is derived from an EMBL/GenBank/DDBJ whole genome shotgun (WGS) entry which is preliminary data.</text>
</comment>
<dbReference type="Pfam" id="PF00534">
    <property type="entry name" value="Glycos_transf_1"/>
    <property type="match status" value="1"/>
</dbReference>
<proteinExistence type="predicted"/>
<dbReference type="Gene3D" id="3.40.50.2000">
    <property type="entry name" value="Glycogen Phosphorylase B"/>
    <property type="match status" value="2"/>
</dbReference>
<dbReference type="SUPFAM" id="SSF53756">
    <property type="entry name" value="UDP-Glycosyltransferase/glycogen phosphorylase"/>
    <property type="match status" value="1"/>
</dbReference>
<dbReference type="EMBL" id="JAHLFP010000031">
    <property type="protein sequence ID" value="MBU3806029.1"/>
    <property type="molecule type" value="Genomic_DNA"/>
</dbReference>
<evidence type="ECO:0000313" key="3">
    <source>
        <dbReference type="EMBL" id="MBU3806029.1"/>
    </source>
</evidence>
<feature type="domain" description="Glycosyl transferase family 1" evidence="2">
    <location>
        <begin position="194"/>
        <end position="378"/>
    </location>
</feature>
<reference evidence="3" key="2">
    <citation type="submission" date="2021-04" db="EMBL/GenBank/DDBJ databases">
        <authorList>
            <person name="Gilroy R."/>
        </authorList>
    </citation>
    <scope>NUCLEOTIDE SEQUENCE</scope>
    <source>
        <strain evidence="3">B5_2728</strain>
    </source>
</reference>
<accession>A0A948T2S4</accession>
<dbReference type="GO" id="GO:0009103">
    <property type="term" value="P:lipopolysaccharide biosynthetic process"/>
    <property type="evidence" value="ECO:0007669"/>
    <property type="project" value="TreeGrafter"/>
</dbReference>
<reference evidence="3" key="1">
    <citation type="journal article" date="2021" name="PeerJ">
        <title>Extensive microbial diversity within the chicken gut microbiome revealed by metagenomics and culture.</title>
        <authorList>
            <person name="Gilroy R."/>
            <person name="Ravi A."/>
            <person name="Getino M."/>
            <person name="Pursley I."/>
            <person name="Horton D.L."/>
            <person name="Alikhan N.F."/>
            <person name="Baker D."/>
            <person name="Gharbi K."/>
            <person name="Hall N."/>
            <person name="Watson M."/>
            <person name="Adriaenssens E.M."/>
            <person name="Foster-Nyarko E."/>
            <person name="Jarju S."/>
            <person name="Secka A."/>
            <person name="Antonio M."/>
            <person name="Oren A."/>
            <person name="Chaudhuri R.R."/>
            <person name="La Ragione R."/>
            <person name="Hildebrand F."/>
            <person name="Pallen M.J."/>
        </authorList>
    </citation>
    <scope>NUCLEOTIDE SEQUENCE</scope>
    <source>
        <strain evidence="3">B5_2728</strain>
    </source>
</reference>
<dbReference type="GO" id="GO:0016757">
    <property type="term" value="F:glycosyltransferase activity"/>
    <property type="evidence" value="ECO:0007669"/>
    <property type="project" value="InterPro"/>
</dbReference>
<evidence type="ECO:0000256" key="1">
    <source>
        <dbReference type="ARBA" id="ARBA00022679"/>
    </source>
</evidence>
<evidence type="ECO:0000259" key="2">
    <source>
        <dbReference type="Pfam" id="PF00534"/>
    </source>
</evidence>
<sequence length="400" mass="44603">MKPTVCLIPPPQLPIPAVQGGAVEGLITHLIEENEQQQKMELVVFTIPDAKARALAKQYRHTRFHFIKHKKKRGVWALMCGALRRMGYPAPLDFWFEKVRHILRKENPAYVVAEGGNFREFGAIARQTGRSRMVAHLHSSLHYHPCLSPLYSKVLGISQFVADCWQDDTAHKAMVPNCVDQNLFHPASDPASRQMLRQQLGLSRDDIAVLFCGRIHPAKGIHRLVEAMAQLDDPRYKLIVVGSPFFAAQSDNDFFRQLRQQADALGDRIIFTGFVKNQELPRYYQAADLACLPSLCLEGAGITGIEAMACGCPVIGVDTGGMPEYLQGSSALLLPRQEGENGEILLPQLPSMATLIAQAIRQLGENPALRQQMAEKGIAQAQSFSRQQFYQAFYKAVCEL</sequence>
<dbReference type="CDD" id="cd03801">
    <property type="entry name" value="GT4_PimA-like"/>
    <property type="match status" value="1"/>
</dbReference>
<dbReference type="AlphaFoldDB" id="A0A948T2S4"/>
<dbReference type="PANTHER" id="PTHR46401">
    <property type="entry name" value="GLYCOSYLTRANSFERASE WBBK-RELATED"/>
    <property type="match status" value="1"/>
</dbReference>
<dbReference type="InterPro" id="IPR001296">
    <property type="entry name" value="Glyco_trans_1"/>
</dbReference>
<dbReference type="Proteomes" id="UP000713596">
    <property type="component" value="Unassembled WGS sequence"/>
</dbReference>
<evidence type="ECO:0000313" key="4">
    <source>
        <dbReference type="Proteomes" id="UP000713596"/>
    </source>
</evidence>
<dbReference type="PANTHER" id="PTHR46401:SF2">
    <property type="entry name" value="GLYCOSYLTRANSFERASE WBBK-RELATED"/>
    <property type="match status" value="1"/>
</dbReference>
<keyword evidence="1" id="KW-0808">Transferase</keyword>
<gene>
    <name evidence="3" type="ORF">H9882_03960</name>
</gene>
<organism evidence="3 4">
    <name type="scientific">Candidatus Allofournierella pullistercoris</name>
    <dbReference type="NCBI Taxonomy" id="2838597"/>
    <lineage>
        <taxon>Bacteria</taxon>
        <taxon>Bacillati</taxon>
        <taxon>Bacillota</taxon>
        <taxon>Clostridia</taxon>
        <taxon>Eubacteriales</taxon>
        <taxon>Oscillospiraceae</taxon>
        <taxon>Allofournierella</taxon>
    </lineage>
</organism>
<protein>
    <submittedName>
        <fullName evidence="3">Glycosyltransferase family 4 protein</fullName>
    </submittedName>
</protein>
<name>A0A948T2S4_9FIRM</name>